<comment type="caution">
    <text evidence="1">The sequence shown here is derived from an EMBL/GenBank/DDBJ whole genome shotgun (WGS) entry which is preliminary data.</text>
</comment>
<proteinExistence type="predicted"/>
<name>A0ACC2VWS6_9TREE</name>
<gene>
    <name evidence="1" type="ORF">QFC20_004797</name>
</gene>
<keyword evidence="2" id="KW-1185">Reference proteome</keyword>
<evidence type="ECO:0000313" key="2">
    <source>
        <dbReference type="Proteomes" id="UP001230649"/>
    </source>
</evidence>
<reference evidence="1" key="1">
    <citation type="submission" date="2023-04" db="EMBL/GenBank/DDBJ databases">
        <title>Draft Genome sequencing of Naganishia species isolated from polar environments using Oxford Nanopore Technology.</title>
        <authorList>
            <person name="Leo P."/>
            <person name="Venkateswaran K."/>
        </authorList>
    </citation>
    <scope>NUCLEOTIDE SEQUENCE</scope>
    <source>
        <strain evidence="1">MNA-CCFEE 5262</strain>
    </source>
</reference>
<dbReference type="EMBL" id="JASBWS010000059">
    <property type="protein sequence ID" value="KAJ9103320.1"/>
    <property type="molecule type" value="Genomic_DNA"/>
</dbReference>
<organism evidence="1 2">
    <name type="scientific">Naganishia adeliensis</name>
    <dbReference type="NCBI Taxonomy" id="92952"/>
    <lineage>
        <taxon>Eukaryota</taxon>
        <taxon>Fungi</taxon>
        <taxon>Dikarya</taxon>
        <taxon>Basidiomycota</taxon>
        <taxon>Agaricomycotina</taxon>
        <taxon>Tremellomycetes</taxon>
        <taxon>Filobasidiales</taxon>
        <taxon>Filobasidiaceae</taxon>
        <taxon>Naganishia</taxon>
    </lineage>
</organism>
<protein>
    <submittedName>
        <fullName evidence="1">Uncharacterized protein</fullName>
    </submittedName>
</protein>
<accession>A0ACC2VWS6</accession>
<evidence type="ECO:0000313" key="1">
    <source>
        <dbReference type="EMBL" id="KAJ9103320.1"/>
    </source>
</evidence>
<dbReference type="Proteomes" id="UP001230649">
    <property type="component" value="Unassembled WGS sequence"/>
</dbReference>
<sequence length="656" mass="72718">MDALLTRAGPMPDKKHTKPRKSLPHQKVNRGKDKPAIDSSLHSILPQTRLAPSLHSHLDDVQPSKELGKIKDKKLRAKLASEQVAQKRARGEREDVQTYLNNPVVTSYSHAFGDESEEEDEAGEPMDTGIEVDEERGERTWRVSQDEIAQSVGIDASGKKFDLKLETVGGGGYSVDYTRNGRHLAIASSHGHVATFDWQAGKLHSEIQLGESVRDIKFLHDQSFFAVAQKKYVFIYDGEGTEVHKLKQHIDVTKMEFLPYHFLLATVPERHVNPWFLKGNSGHLKYHDTSTGLMIAEHKSRLGSVQAMAQNRHNAIIHLGHQNGTVTLWSPNLSTPHVKLLAHVGPVQSISVDPSAGSCGRYMATAGADGRVKVWDNRNWGKTVREWSMRSGGKYEVDWSGRGLLAVGSRGGVSVYRDLHTASSKPPSSYMSMPLPGLAPRSIRFCPYEDILGVGHTAGFSSMLVPGSGISQFDSGEADVYESYGRRREREVRSVMEKIQPDLITMDTDAFLGRVGDGGVANRPVHGPTVREVPFYKKTRAERLEVLGKADTEDAGVLHEEDSADEDASGDEAGVSKPGQGAKRREKVRQEKEKHKMRGKAKSSKRFLRKKRKNVVDPTTVAVKEKLERERAERDKQRKIASGELKVEGGALSRFG</sequence>